<dbReference type="AlphaFoldDB" id="A0A4Y7L1H8"/>
<dbReference type="Gramene" id="RZC79403">
    <property type="protein sequence ID" value="RZC79403"/>
    <property type="gene ID" value="C5167_003646"/>
</dbReference>
<gene>
    <name evidence="1" type="ORF">C5167_003646</name>
</gene>
<evidence type="ECO:0000313" key="2">
    <source>
        <dbReference type="Proteomes" id="UP000316621"/>
    </source>
</evidence>
<accession>A0A4Y7L1H8</accession>
<protein>
    <submittedName>
        <fullName evidence="1">Uncharacterized protein</fullName>
    </submittedName>
</protein>
<name>A0A4Y7L1H8_PAPSO</name>
<proteinExistence type="predicted"/>
<evidence type="ECO:0000313" key="1">
    <source>
        <dbReference type="EMBL" id="RZC79403.1"/>
    </source>
</evidence>
<sequence>MGLISSNIAGGVEGREAYWNNAFVEDAHFAAIGDMASMLTYRQIRDRDEAVEAMTMGVRPLTSVEVRWSGTGIQQSCKYRFMDENGASGALLYSVC</sequence>
<keyword evidence="2" id="KW-1185">Reference proteome</keyword>
<organism evidence="1 2">
    <name type="scientific">Papaver somniferum</name>
    <name type="common">Opium poppy</name>
    <dbReference type="NCBI Taxonomy" id="3469"/>
    <lineage>
        <taxon>Eukaryota</taxon>
        <taxon>Viridiplantae</taxon>
        <taxon>Streptophyta</taxon>
        <taxon>Embryophyta</taxon>
        <taxon>Tracheophyta</taxon>
        <taxon>Spermatophyta</taxon>
        <taxon>Magnoliopsida</taxon>
        <taxon>Ranunculales</taxon>
        <taxon>Papaveraceae</taxon>
        <taxon>Papaveroideae</taxon>
        <taxon>Papaver</taxon>
    </lineage>
</organism>
<reference evidence="1 2" key="1">
    <citation type="journal article" date="2018" name="Science">
        <title>The opium poppy genome and morphinan production.</title>
        <authorList>
            <person name="Guo L."/>
            <person name="Winzer T."/>
            <person name="Yang X."/>
            <person name="Li Y."/>
            <person name="Ning Z."/>
            <person name="He Z."/>
            <person name="Teodor R."/>
            <person name="Lu Y."/>
            <person name="Bowser T.A."/>
            <person name="Graham I.A."/>
            <person name="Ye K."/>
        </authorList>
    </citation>
    <scope>NUCLEOTIDE SEQUENCE [LARGE SCALE GENOMIC DNA]</scope>
    <source>
        <strain evidence="2">cv. HN1</strain>
        <tissue evidence="1">Leaves</tissue>
    </source>
</reference>
<dbReference type="EMBL" id="CM010723">
    <property type="protein sequence ID" value="RZC79403.1"/>
    <property type="molecule type" value="Genomic_DNA"/>
</dbReference>
<dbReference type="Proteomes" id="UP000316621">
    <property type="component" value="Chromosome 9"/>
</dbReference>